<reference evidence="8 9" key="1">
    <citation type="journal article" date="2018" name="Cell">
        <title>The Chara Genome: Secondary Complexity and Implications for Plant Terrestrialization.</title>
        <authorList>
            <person name="Nishiyama T."/>
            <person name="Sakayama H."/>
            <person name="Vries J.D."/>
            <person name="Buschmann H."/>
            <person name="Saint-Marcoux D."/>
            <person name="Ullrich K.K."/>
            <person name="Haas F.B."/>
            <person name="Vanderstraeten L."/>
            <person name="Becker D."/>
            <person name="Lang D."/>
            <person name="Vosolsobe S."/>
            <person name="Rombauts S."/>
            <person name="Wilhelmsson P.K.I."/>
            <person name="Janitza P."/>
            <person name="Kern R."/>
            <person name="Heyl A."/>
            <person name="Rumpler F."/>
            <person name="Villalobos L.I.A.C."/>
            <person name="Clay J.M."/>
            <person name="Skokan R."/>
            <person name="Toyoda A."/>
            <person name="Suzuki Y."/>
            <person name="Kagoshima H."/>
            <person name="Schijlen E."/>
            <person name="Tajeshwar N."/>
            <person name="Catarino B."/>
            <person name="Hetherington A.J."/>
            <person name="Saltykova A."/>
            <person name="Bonnot C."/>
            <person name="Breuninger H."/>
            <person name="Symeonidi A."/>
            <person name="Radhakrishnan G.V."/>
            <person name="Van Nieuwerburgh F."/>
            <person name="Deforce D."/>
            <person name="Chang C."/>
            <person name="Karol K.G."/>
            <person name="Hedrich R."/>
            <person name="Ulvskov P."/>
            <person name="Glockner G."/>
            <person name="Delwiche C.F."/>
            <person name="Petrasek J."/>
            <person name="Van de Peer Y."/>
            <person name="Friml J."/>
            <person name="Beilby M."/>
            <person name="Dolan L."/>
            <person name="Kohara Y."/>
            <person name="Sugano S."/>
            <person name="Fujiyama A."/>
            <person name="Delaux P.-M."/>
            <person name="Quint M."/>
            <person name="TheiBen G."/>
            <person name="Hagemann M."/>
            <person name="Harholt J."/>
            <person name="Dunand C."/>
            <person name="Zachgo S."/>
            <person name="Langdale J."/>
            <person name="Maumus F."/>
            <person name="Straeten D.V.D."/>
            <person name="Gould S.B."/>
            <person name="Rensing S.A."/>
        </authorList>
    </citation>
    <scope>NUCLEOTIDE SEQUENCE [LARGE SCALE GENOMIC DNA]</scope>
    <source>
        <strain evidence="8 9">S276</strain>
    </source>
</reference>
<feature type="region of interest" description="Disordered" evidence="6">
    <location>
        <begin position="198"/>
        <end position="282"/>
    </location>
</feature>
<dbReference type="Proteomes" id="UP000265515">
    <property type="component" value="Unassembled WGS sequence"/>
</dbReference>
<dbReference type="AlphaFoldDB" id="A0A388KJF5"/>
<feature type="compositionally biased region" description="Basic and acidic residues" evidence="6">
    <location>
        <begin position="246"/>
        <end position="264"/>
    </location>
</feature>
<feature type="domain" description="PHD-type" evidence="7">
    <location>
        <begin position="617"/>
        <end position="672"/>
    </location>
</feature>
<dbReference type="GO" id="GO:0006338">
    <property type="term" value="P:chromatin remodeling"/>
    <property type="evidence" value="ECO:0007669"/>
    <property type="project" value="UniProtKB-ARBA"/>
</dbReference>
<feature type="compositionally biased region" description="Gly residues" evidence="6">
    <location>
        <begin position="227"/>
        <end position="245"/>
    </location>
</feature>
<dbReference type="Gene3D" id="3.30.40.10">
    <property type="entry name" value="Zinc/RING finger domain, C3HC4 (zinc finger)"/>
    <property type="match status" value="2"/>
</dbReference>
<dbReference type="OrthoDB" id="422362at2759"/>
<dbReference type="PANTHER" id="PTHR46235">
    <property type="entry name" value="PHD FINGER-CONTAINING PROTEIN DDB_G0268158"/>
    <property type="match status" value="1"/>
</dbReference>
<organism evidence="8 9">
    <name type="scientific">Chara braunii</name>
    <name type="common">Braun's stonewort</name>
    <dbReference type="NCBI Taxonomy" id="69332"/>
    <lineage>
        <taxon>Eukaryota</taxon>
        <taxon>Viridiplantae</taxon>
        <taxon>Streptophyta</taxon>
        <taxon>Charophyceae</taxon>
        <taxon>Charales</taxon>
        <taxon>Characeae</taxon>
        <taxon>Chara</taxon>
    </lineage>
</organism>
<dbReference type="Pfam" id="PF23011">
    <property type="entry name" value="PHD-1st_NSD"/>
    <property type="match status" value="1"/>
</dbReference>
<evidence type="ECO:0000256" key="2">
    <source>
        <dbReference type="ARBA" id="ARBA00022737"/>
    </source>
</evidence>
<dbReference type="CDD" id="cd15566">
    <property type="entry name" value="PHD3_NSD"/>
    <property type="match status" value="1"/>
</dbReference>
<dbReference type="STRING" id="69332.A0A388KJF5"/>
<name>A0A388KJF5_CHABU</name>
<evidence type="ECO:0000256" key="4">
    <source>
        <dbReference type="ARBA" id="ARBA00022833"/>
    </source>
</evidence>
<keyword evidence="3 5" id="KW-0863">Zinc-finger</keyword>
<feature type="compositionally biased region" description="Polar residues" evidence="6">
    <location>
        <begin position="29"/>
        <end position="40"/>
    </location>
</feature>
<dbReference type="CDD" id="cd15565">
    <property type="entry name" value="PHD2_NSD"/>
    <property type="match status" value="1"/>
</dbReference>
<dbReference type="SMART" id="SM00249">
    <property type="entry name" value="PHD"/>
    <property type="match status" value="3"/>
</dbReference>
<proteinExistence type="predicted"/>
<comment type="caution">
    <text evidence="8">The sequence shown here is derived from an EMBL/GenBank/DDBJ whole genome shotgun (WGS) entry which is preliminary data.</text>
</comment>
<dbReference type="EMBL" id="BFEA01000125">
    <property type="protein sequence ID" value="GBG70103.1"/>
    <property type="molecule type" value="Genomic_DNA"/>
</dbReference>
<keyword evidence="1" id="KW-0479">Metal-binding</keyword>
<dbReference type="InterPro" id="IPR013083">
    <property type="entry name" value="Znf_RING/FYVE/PHD"/>
</dbReference>
<evidence type="ECO:0000256" key="5">
    <source>
        <dbReference type="PROSITE-ProRule" id="PRU00146"/>
    </source>
</evidence>
<evidence type="ECO:0000256" key="1">
    <source>
        <dbReference type="ARBA" id="ARBA00022723"/>
    </source>
</evidence>
<dbReference type="Pfam" id="PF23004">
    <property type="entry name" value="PHDvar_NSD"/>
    <property type="match status" value="1"/>
</dbReference>
<dbReference type="PROSITE" id="PS50016">
    <property type="entry name" value="ZF_PHD_2"/>
    <property type="match status" value="1"/>
</dbReference>
<evidence type="ECO:0000313" key="9">
    <source>
        <dbReference type="Proteomes" id="UP000265515"/>
    </source>
</evidence>
<dbReference type="SUPFAM" id="SSF57903">
    <property type="entry name" value="FYVE/PHD zinc finger"/>
    <property type="match status" value="2"/>
</dbReference>
<dbReference type="PANTHER" id="PTHR46235:SF3">
    <property type="entry name" value="PHD FINGER-CONTAINING PROTEIN DDB_G0268158"/>
    <property type="match status" value="1"/>
</dbReference>
<evidence type="ECO:0000256" key="3">
    <source>
        <dbReference type="ARBA" id="ARBA00022771"/>
    </source>
</evidence>
<feature type="region of interest" description="Disordered" evidence="6">
    <location>
        <begin position="23"/>
        <end position="43"/>
    </location>
</feature>
<dbReference type="InterPro" id="IPR055197">
    <property type="entry name" value="PHDvar_NSD"/>
</dbReference>
<keyword evidence="9" id="KW-1185">Reference proteome</keyword>
<protein>
    <recommendedName>
        <fullName evidence="7">PHD-type domain-containing protein</fullName>
    </recommendedName>
</protein>
<dbReference type="InterPro" id="IPR011011">
    <property type="entry name" value="Znf_FYVE_PHD"/>
</dbReference>
<keyword evidence="4" id="KW-0862">Zinc</keyword>
<evidence type="ECO:0000256" key="6">
    <source>
        <dbReference type="SAM" id="MobiDB-lite"/>
    </source>
</evidence>
<gene>
    <name evidence="8" type="ORF">CBR_g5734</name>
</gene>
<keyword evidence="2" id="KW-0677">Repeat</keyword>
<feature type="compositionally biased region" description="Polar residues" evidence="6">
    <location>
        <begin position="523"/>
        <end position="534"/>
    </location>
</feature>
<dbReference type="InterPro" id="IPR059153">
    <property type="entry name" value="NSD_PHD-1st"/>
</dbReference>
<dbReference type="InterPro" id="IPR019787">
    <property type="entry name" value="Znf_PHD-finger"/>
</dbReference>
<evidence type="ECO:0000313" key="8">
    <source>
        <dbReference type="EMBL" id="GBG70103.1"/>
    </source>
</evidence>
<dbReference type="InterPro" id="IPR055198">
    <property type="entry name" value="NSD_PHD"/>
</dbReference>
<dbReference type="Gramene" id="GBG70103">
    <property type="protein sequence ID" value="GBG70103"/>
    <property type="gene ID" value="CBR_g5734"/>
</dbReference>
<dbReference type="Pfam" id="PF22908">
    <property type="entry name" value="PHD_NSD"/>
    <property type="match status" value="1"/>
</dbReference>
<sequence length="865" mass="90727">MDVPATCGKLRRAATTTPPVCAEPRLSTADVSTTEGSSGNADWRSGGGSCVVSSLLCARVLTSAFEMLPRSPGVCVSSNSEDERRRGHHVAGSVMTTVGQEGRHVGEMDATDYGVCSSSGIEKSNSNAVILDERMTEAVATVSKHDGVTVGCGSSSRLTGNGVIVRTEPCDQAAVLGQEDEVDADGFAGRICRGQGVAEQSNDMVNRDTVAGSPQAGVGREGATAERGGGGGGGGGRGRGGGGGKRSSEEMERDGGGEKEERATAHVAGSPKGGGGGYEGTSKQACQQRVGEVLDACGYDRSESDSVRECYRGGTGSEAVSDHVAESSPAMAVTVVRGGGAAEEESGVGGARVPSEEYLRNINLAQLPSFVNYTVYRQFPCFRRVCGAFAGTSSRSPMGVSGASRSWSLEDLHQLKNELGVMNGTAKKRKHAILCGLAILEGRPLPNEEEDAQVGDAQSQECRTSDTVAAVAAGRRGGQLPVENLPRAGSLVSDDRSMENGSGSEIAGEESGKGNGDVETTRQDSSVALQSSDGSALVQDPLSGLSHERNVDGHETVVNDSRGSGGEGCCMQCGAIMPASSQASVSCPACGAWQKIVKRKSGVKEKDRAKKRKERTNYVCSECESLGDLVHCSGPCLRAFHMSCLAVEDEPIVKASMATDKGVWQCHQCLNQRHQCFLCKNMDKDSAMRRCSGVACGKYYHEMCLRKLNLTKFDGPNRFYCPLHSCASCGESGRNKQSTRCVRCPTAYHLKCLPSRIPAGGYQVTKYRIVCGKHQEEKPSVERVKQIAQPIAKLGAADSTVTSGRRLPPKVAFKNGMDFGGFVAVQPSSGPCRNTSLASGSQHQSQEVTDHDGAMILMGLAGLLA</sequence>
<evidence type="ECO:0000259" key="7">
    <source>
        <dbReference type="PROSITE" id="PS50016"/>
    </source>
</evidence>
<feature type="region of interest" description="Disordered" evidence="6">
    <location>
        <begin position="474"/>
        <end position="548"/>
    </location>
</feature>
<accession>A0A388KJF5</accession>
<dbReference type="GO" id="GO:0008270">
    <property type="term" value="F:zinc ion binding"/>
    <property type="evidence" value="ECO:0007669"/>
    <property type="project" value="UniProtKB-KW"/>
</dbReference>
<dbReference type="InterPro" id="IPR001965">
    <property type="entry name" value="Znf_PHD"/>
</dbReference>